<keyword evidence="2" id="KW-0547">Nucleotide-binding</keyword>
<gene>
    <name evidence="2" type="ORF">C4532_18470</name>
</gene>
<dbReference type="AlphaFoldDB" id="A0A419EPV1"/>
<reference evidence="2 3" key="1">
    <citation type="journal article" date="2017" name="ISME J.">
        <title>Energy and carbon metabolisms in a deep terrestrial subsurface fluid microbial community.</title>
        <authorList>
            <person name="Momper L."/>
            <person name="Jungbluth S.P."/>
            <person name="Lee M.D."/>
            <person name="Amend J.P."/>
        </authorList>
    </citation>
    <scope>NUCLEOTIDE SEQUENCE [LARGE SCALE GENOMIC DNA]</scope>
    <source>
        <strain evidence="2">SURF_17</strain>
    </source>
</reference>
<dbReference type="GO" id="GO:0005524">
    <property type="term" value="F:ATP binding"/>
    <property type="evidence" value="ECO:0007669"/>
    <property type="project" value="UniProtKB-KW"/>
</dbReference>
<comment type="caution">
    <text evidence="2">The sequence shown here is derived from an EMBL/GenBank/DDBJ whole genome shotgun (WGS) entry which is preliminary data.</text>
</comment>
<dbReference type="EMBL" id="QZKI01000131">
    <property type="protein sequence ID" value="RJP65043.1"/>
    <property type="molecule type" value="Genomic_DNA"/>
</dbReference>
<dbReference type="Gene3D" id="3.30.950.30">
    <property type="entry name" value="Schlafen, AAA domain"/>
    <property type="match status" value="1"/>
</dbReference>
<dbReference type="Proteomes" id="UP000285961">
    <property type="component" value="Unassembled WGS sequence"/>
</dbReference>
<proteinExistence type="predicted"/>
<evidence type="ECO:0000313" key="2">
    <source>
        <dbReference type="EMBL" id="RJP65043.1"/>
    </source>
</evidence>
<feature type="domain" description="Schlafen AlbA-2" evidence="1">
    <location>
        <begin position="27"/>
        <end position="152"/>
    </location>
</feature>
<evidence type="ECO:0000313" key="3">
    <source>
        <dbReference type="Proteomes" id="UP000285961"/>
    </source>
</evidence>
<keyword evidence="2" id="KW-0067">ATP-binding</keyword>
<dbReference type="PANTHER" id="PTHR30595">
    <property type="entry name" value="GLPR-RELATED TRANSCRIPTIONAL REPRESSOR"/>
    <property type="match status" value="1"/>
</dbReference>
<dbReference type="PANTHER" id="PTHR30595:SF6">
    <property type="entry name" value="SCHLAFEN ALBA-2 DOMAIN-CONTAINING PROTEIN"/>
    <property type="match status" value="1"/>
</dbReference>
<dbReference type="Pfam" id="PF04326">
    <property type="entry name" value="SLFN_AlbA_2"/>
    <property type="match status" value="1"/>
</dbReference>
<organism evidence="2 3">
    <name type="scientific">Candidatus Abyssobacteria bacterium SURF_17</name>
    <dbReference type="NCBI Taxonomy" id="2093361"/>
    <lineage>
        <taxon>Bacteria</taxon>
        <taxon>Pseudomonadati</taxon>
        <taxon>Candidatus Hydrogenedentota</taxon>
        <taxon>Candidatus Abyssobacteria</taxon>
    </lineage>
</organism>
<accession>A0A419EPV1</accession>
<dbReference type="InterPro" id="IPR038461">
    <property type="entry name" value="Schlafen_AlbA_2_dom_sf"/>
</dbReference>
<sequence length="397" mass="44333">MVTIERADFDTITEQDLRELVEAQVPEGLRLDFKLTQYGNSDSDKRELLKDISAFANTQGGHLLIGVEETGGVATALTGIDIDTDKEILRMEQILRSGLTPPLSNLRIRTIPLASEQKVLLLRVPRSWNPPHRVSAGDVNRFYIRHSAGVHEASMEELRALFSQSASALEQARRFRDERVRLVCDGRGPRPLEGNGRFFLHIVPVAAFSGMVHLDMQQVPTRINAFGLLGVQLGMTPRYNYYGCINEMGGNESGGYTQVFRNGALEATMAGIVMEGQTGRHYVYALDLEMYIFQKLSSYIMGLRDLGVPPPLIIMFTLEGVQGAYYAVARSYLPRSESPLPEPILALPECVMEDYGTNSDHERAVRPAFDALWNAAGYSECQFFNEDGVWDGKWHPS</sequence>
<name>A0A419EPV1_9BACT</name>
<dbReference type="InterPro" id="IPR007421">
    <property type="entry name" value="Schlafen_AlbA_2_dom"/>
</dbReference>
<protein>
    <submittedName>
        <fullName evidence="2">ATP-binding protein</fullName>
    </submittedName>
</protein>
<evidence type="ECO:0000259" key="1">
    <source>
        <dbReference type="Pfam" id="PF04326"/>
    </source>
</evidence>